<gene>
    <name evidence="4" type="ORF">ENT92_02560</name>
    <name evidence="3" type="ORF">ENU14_05115</name>
</gene>
<dbReference type="GO" id="GO:0051537">
    <property type="term" value="F:2 iron, 2 sulfur cluster binding"/>
    <property type="evidence" value="ECO:0007669"/>
    <property type="project" value="InterPro"/>
</dbReference>
<dbReference type="EMBL" id="DTBJ01000040">
    <property type="protein sequence ID" value="HGM58944.1"/>
    <property type="molecule type" value="Genomic_DNA"/>
</dbReference>
<dbReference type="AlphaFoldDB" id="A0A7C4HE40"/>
<dbReference type="PANTHER" id="PTHR42949">
    <property type="entry name" value="ANAEROBIC GLYCEROL-3-PHOSPHATE DEHYDROGENASE SUBUNIT B"/>
    <property type="match status" value="1"/>
</dbReference>
<dbReference type="InterPro" id="IPR036188">
    <property type="entry name" value="FAD/NAD-bd_sf"/>
</dbReference>
<keyword evidence="1" id="KW-0560">Oxidoreductase</keyword>
<reference evidence="3" key="1">
    <citation type="journal article" date="2020" name="mSystems">
        <title>Genome- and Community-Level Interaction Insights into Carbon Utilization and Element Cycling Functions of Hydrothermarchaeota in Hydrothermal Sediment.</title>
        <authorList>
            <person name="Zhou Z."/>
            <person name="Liu Y."/>
            <person name="Xu W."/>
            <person name="Pan J."/>
            <person name="Luo Z.H."/>
            <person name="Li M."/>
        </authorList>
    </citation>
    <scope>NUCLEOTIDE SEQUENCE [LARGE SCALE GENOMIC DNA]</scope>
    <source>
        <strain evidence="4">SpSt-622</strain>
        <strain evidence="3">SpSt-642</strain>
    </source>
</reference>
<dbReference type="PRINTS" id="PR00368">
    <property type="entry name" value="FADPNR"/>
</dbReference>
<feature type="domain" description="FAD/NAD(P)-binding" evidence="2">
    <location>
        <begin position="124"/>
        <end position="430"/>
    </location>
</feature>
<evidence type="ECO:0000313" key="3">
    <source>
        <dbReference type="EMBL" id="HGM58944.1"/>
    </source>
</evidence>
<name>A0A7C4HE40_STAMA</name>
<dbReference type="SUPFAM" id="SSF54292">
    <property type="entry name" value="2Fe-2S ferredoxin-like"/>
    <property type="match status" value="1"/>
</dbReference>
<dbReference type="PROSITE" id="PS00197">
    <property type="entry name" value="2FE2S_FER_1"/>
    <property type="match status" value="1"/>
</dbReference>
<dbReference type="Pfam" id="PF07992">
    <property type="entry name" value="Pyr_redox_2"/>
    <property type="match status" value="1"/>
</dbReference>
<evidence type="ECO:0000256" key="1">
    <source>
        <dbReference type="ARBA" id="ARBA00023002"/>
    </source>
</evidence>
<dbReference type="InterPro" id="IPR042204">
    <property type="entry name" value="2Fe-2S-bd_N"/>
</dbReference>
<dbReference type="Pfam" id="PF13510">
    <property type="entry name" value="Fer2_4"/>
    <property type="match status" value="1"/>
</dbReference>
<dbReference type="Gene3D" id="3.50.50.60">
    <property type="entry name" value="FAD/NAD(P)-binding domain"/>
    <property type="match status" value="2"/>
</dbReference>
<sequence length="498" mass="55403">MDFPNNDYRIYEHPIIDFKRGRRIRFYYNDSIVEAYEGESVLASLYAIGYRVFSYTANGRGRGVFCMIGKCSSCLSIINGIPNTRICIEPVRENLRVYSQRGYPEIPVNKIELDEVETEYVETDVLVVGAGPAGLQTSLTMADAGLNVVLVNDHYKLGGQLVKQTHKFFGDMKWYGGIRGFRIAEKLSREILSRKNISVYTRALAYGFFDNKYVGVAVLGDNPKNLIIKPRAIVLATGAAEKLLAFENNDLPGVMGAGAAQTLMNEYGVKPGERAVIIGSGNVGLIVSYQLLQAGVKVLCVAEIMPYIGGWFVHAAKLRRYGVPILTRHTISRVEGVDRVEKVFIHRVDENYKPIPGSEIEFDSDLLLLAIGLQPNYTLASQAGAVMKYVPELGGLVPIRTWFLETSVENLYVAGDACGIEEATTAFIEGEIAGLSIAIKLGYGTSRHVEKRDKLLDYLWNEYRRSPVISRSREGKLKVTVSEEEMEKIRRGVLNELS</sequence>
<evidence type="ECO:0000259" key="2">
    <source>
        <dbReference type="Pfam" id="PF07992"/>
    </source>
</evidence>
<dbReference type="Gene3D" id="3.10.20.440">
    <property type="entry name" value="2Fe-2S iron-sulphur cluster binding domain, sarcosine oxidase, alpha subunit, N-terminal domain"/>
    <property type="match status" value="1"/>
</dbReference>
<protein>
    <submittedName>
        <fullName evidence="3">FAD-binding protein</fullName>
    </submittedName>
</protein>
<dbReference type="InterPro" id="IPR023753">
    <property type="entry name" value="FAD/NAD-binding_dom"/>
</dbReference>
<proteinExistence type="predicted"/>
<dbReference type="PANTHER" id="PTHR42949:SF3">
    <property type="entry name" value="ANAEROBIC GLYCEROL-3-PHOSPHATE DEHYDROGENASE SUBUNIT B"/>
    <property type="match status" value="1"/>
</dbReference>
<comment type="caution">
    <text evidence="3">The sequence shown here is derived from an EMBL/GenBank/DDBJ whole genome shotgun (WGS) entry which is preliminary data.</text>
</comment>
<dbReference type="EMBL" id="DTAN01000101">
    <property type="protein sequence ID" value="HGU65082.1"/>
    <property type="molecule type" value="Genomic_DNA"/>
</dbReference>
<organism evidence="3">
    <name type="scientific">Staphylothermus marinus</name>
    <dbReference type="NCBI Taxonomy" id="2280"/>
    <lineage>
        <taxon>Archaea</taxon>
        <taxon>Thermoproteota</taxon>
        <taxon>Thermoprotei</taxon>
        <taxon>Desulfurococcales</taxon>
        <taxon>Desulfurococcaceae</taxon>
        <taxon>Staphylothermus</taxon>
    </lineage>
</organism>
<dbReference type="GO" id="GO:0016491">
    <property type="term" value="F:oxidoreductase activity"/>
    <property type="evidence" value="ECO:0007669"/>
    <property type="project" value="UniProtKB-KW"/>
</dbReference>
<dbReference type="InterPro" id="IPR036010">
    <property type="entry name" value="2Fe-2S_ferredoxin-like_sf"/>
</dbReference>
<dbReference type="InterPro" id="IPR006058">
    <property type="entry name" value="2Fe2S_fd_BS"/>
</dbReference>
<evidence type="ECO:0000313" key="4">
    <source>
        <dbReference type="EMBL" id="HGU65082.1"/>
    </source>
</evidence>
<dbReference type="SUPFAM" id="SSF51905">
    <property type="entry name" value="FAD/NAD(P)-binding domain"/>
    <property type="match status" value="1"/>
</dbReference>
<dbReference type="PRINTS" id="PR00411">
    <property type="entry name" value="PNDRDTASEI"/>
</dbReference>
<dbReference type="InterPro" id="IPR051691">
    <property type="entry name" value="Metab_Enz_Cyan_OpOx_G3PDH"/>
</dbReference>
<accession>A0A7C4HE40</accession>